<sequence>MKTKSIYTDEPLDTREQGATKSPMVLRVQTTVSSFAAPTLASVSVPASTVRGLKPPAPYDPVGRIAEVKVHLEE</sequence>
<reference evidence="1 2" key="1">
    <citation type="journal article" date="2020" name="Cell">
        <title>Large-Scale Comparative Analyses of Tick Genomes Elucidate Their Genetic Diversity and Vector Capacities.</title>
        <authorList>
            <consortium name="Tick Genome and Microbiome Consortium (TIGMIC)"/>
            <person name="Jia N."/>
            <person name="Wang J."/>
            <person name="Shi W."/>
            <person name="Du L."/>
            <person name="Sun Y."/>
            <person name="Zhan W."/>
            <person name="Jiang J.F."/>
            <person name="Wang Q."/>
            <person name="Zhang B."/>
            <person name="Ji P."/>
            <person name="Bell-Sakyi L."/>
            <person name="Cui X.M."/>
            <person name="Yuan T.T."/>
            <person name="Jiang B.G."/>
            <person name="Yang W.F."/>
            <person name="Lam T.T."/>
            <person name="Chang Q.C."/>
            <person name="Ding S.J."/>
            <person name="Wang X.J."/>
            <person name="Zhu J.G."/>
            <person name="Ruan X.D."/>
            <person name="Zhao L."/>
            <person name="Wei J.T."/>
            <person name="Ye R.Z."/>
            <person name="Que T.C."/>
            <person name="Du C.H."/>
            <person name="Zhou Y.H."/>
            <person name="Cheng J.X."/>
            <person name="Dai P.F."/>
            <person name="Guo W.B."/>
            <person name="Han X.H."/>
            <person name="Huang E.J."/>
            <person name="Li L.F."/>
            <person name="Wei W."/>
            <person name="Gao Y.C."/>
            <person name="Liu J.Z."/>
            <person name="Shao H.Z."/>
            <person name="Wang X."/>
            <person name="Wang C.C."/>
            <person name="Yang T.C."/>
            <person name="Huo Q.B."/>
            <person name="Li W."/>
            <person name="Chen H.Y."/>
            <person name="Chen S.E."/>
            <person name="Zhou L.G."/>
            <person name="Ni X.B."/>
            <person name="Tian J.H."/>
            <person name="Sheng Y."/>
            <person name="Liu T."/>
            <person name="Pan Y.S."/>
            <person name="Xia L.Y."/>
            <person name="Li J."/>
            <person name="Zhao F."/>
            <person name="Cao W.C."/>
        </authorList>
    </citation>
    <scope>NUCLEOTIDE SEQUENCE [LARGE SCALE GENOMIC DNA]</scope>
    <source>
        <strain evidence="1">Iper-2018</strain>
    </source>
</reference>
<keyword evidence="2" id="KW-1185">Reference proteome</keyword>
<accession>A0AC60Q8C5</accession>
<protein>
    <submittedName>
        <fullName evidence="1">Uncharacterized protein</fullName>
    </submittedName>
</protein>
<name>A0AC60Q8C5_IXOPE</name>
<dbReference type="Proteomes" id="UP000805193">
    <property type="component" value="Unassembled WGS sequence"/>
</dbReference>
<gene>
    <name evidence="1" type="ORF">HPB47_022928</name>
</gene>
<dbReference type="EMBL" id="JABSTQ010009345">
    <property type="protein sequence ID" value="KAG0430192.1"/>
    <property type="molecule type" value="Genomic_DNA"/>
</dbReference>
<evidence type="ECO:0000313" key="1">
    <source>
        <dbReference type="EMBL" id="KAG0430192.1"/>
    </source>
</evidence>
<evidence type="ECO:0000313" key="2">
    <source>
        <dbReference type="Proteomes" id="UP000805193"/>
    </source>
</evidence>
<comment type="caution">
    <text evidence="1">The sequence shown here is derived from an EMBL/GenBank/DDBJ whole genome shotgun (WGS) entry which is preliminary data.</text>
</comment>
<organism evidence="1 2">
    <name type="scientific">Ixodes persulcatus</name>
    <name type="common">Taiga tick</name>
    <dbReference type="NCBI Taxonomy" id="34615"/>
    <lineage>
        <taxon>Eukaryota</taxon>
        <taxon>Metazoa</taxon>
        <taxon>Ecdysozoa</taxon>
        <taxon>Arthropoda</taxon>
        <taxon>Chelicerata</taxon>
        <taxon>Arachnida</taxon>
        <taxon>Acari</taxon>
        <taxon>Parasitiformes</taxon>
        <taxon>Ixodida</taxon>
        <taxon>Ixodoidea</taxon>
        <taxon>Ixodidae</taxon>
        <taxon>Ixodinae</taxon>
        <taxon>Ixodes</taxon>
    </lineage>
</organism>
<proteinExistence type="predicted"/>